<keyword evidence="3" id="KW-1185">Reference proteome</keyword>
<proteinExistence type="predicted"/>
<evidence type="ECO:0000256" key="1">
    <source>
        <dbReference type="SAM" id="MobiDB-lite"/>
    </source>
</evidence>
<comment type="caution">
    <text evidence="2">The sequence shown here is derived from an EMBL/GenBank/DDBJ whole genome shotgun (WGS) entry which is preliminary data.</text>
</comment>
<protein>
    <submittedName>
        <fullName evidence="2">Uncharacterized protein</fullName>
    </submittedName>
</protein>
<accession>A0A6D2IU98</accession>
<gene>
    <name evidence="2" type="ORF">MERR_LOCUS21348</name>
</gene>
<feature type="region of interest" description="Disordered" evidence="1">
    <location>
        <begin position="43"/>
        <end position="66"/>
    </location>
</feature>
<reference evidence="2" key="1">
    <citation type="submission" date="2020-01" db="EMBL/GenBank/DDBJ databases">
        <authorList>
            <person name="Mishra B."/>
        </authorList>
    </citation>
    <scope>NUCLEOTIDE SEQUENCE [LARGE SCALE GENOMIC DNA]</scope>
</reference>
<dbReference type="AlphaFoldDB" id="A0A6D2IU98"/>
<evidence type="ECO:0000313" key="3">
    <source>
        <dbReference type="Proteomes" id="UP000467841"/>
    </source>
</evidence>
<name>A0A6D2IU98_9BRAS</name>
<dbReference type="EMBL" id="CACVBM020001141">
    <property type="protein sequence ID" value="CAA7034113.1"/>
    <property type="molecule type" value="Genomic_DNA"/>
</dbReference>
<organism evidence="2 3">
    <name type="scientific">Microthlaspi erraticum</name>
    <dbReference type="NCBI Taxonomy" id="1685480"/>
    <lineage>
        <taxon>Eukaryota</taxon>
        <taxon>Viridiplantae</taxon>
        <taxon>Streptophyta</taxon>
        <taxon>Embryophyta</taxon>
        <taxon>Tracheophyta</taxon>
        <taxon>Spermatophyta</taxon>
        <taxon>Magnoliopsida</taxon>
        <taxon>eudicotyledons</taxon>
        <taxon>Gunneridae</taxon>
        <taxon>Pentapetalae</taxon>
        <taxon>rosids</taxon>
        <taxon>malvids</taxon>
        <taxon>Brassicales</taxon>
        <taxon>Brassicaceae</taxon>
        <taxon>Coluteocarpeae</taxon>
        <taxon>Microthlaspi</taxon>
    </lineage>
</organism>
<dbReference type="Proteomes" id="UP000467841">
    <property type="component" value="Unassembled WGS sequence"/>
</dbReference>
<sequence>MGGNQPMQGRYGALWSTWDVWSKEGLCMGHNSTAQLKMKKGGTFMHSSTQPLDQPIELGQTSQTLH</sequence>
<evidence type="ECO:0000313" key="2">
    <source>
        <dbReference type="EMBL" id="CAA7034113.1"/>
    </source>
</evidence>